<organism evidence="7">
    <name type="scientific">Cryptomonas curvata</name>
    <dbReference type="NCBI Taxonomy" id="233186"/>
    <lineage>
        <taxon>Eukaryota</taxon>
        <taxon>Cryptophyceae</taxon>
        <taxon>Cryptomonadales</taxon>
        <taxon>Cryptomonadaceae</taxon>
        <taxon>Cryptomonas</taxon>
    </lineage>
</organism>
<feature type="transmembrane region" description="Helical" evidence="5">
    <location>
        <begin position="256"/>
        <end position="277"/>
    </location>
</feature>
<accession>A0A6T7YF34</accession>
<feature type="transmembrane region" description="Helical" evidence="5">
    <location>
        <begin position="21"/>
        <end position="40"/>
    </location>
</feature>
<sequence length="292" mass="30855">MAWQCCSYKVARRGVLITNMVLLIFAFVFMGVGGVSIGLGKDFASSLNSYCRKVCDLASEGLTGCTCDSDPPQTTIPTVAFAAPAAGLVAVGVFIFFTTILGCVGAVKETSAVIIAYIILMVLIIIMQFGFGVAAWAVAAGSAPEVSGPFIGVLNDNYRYFDWKMLSTFWGPECYFATANATVYDDVLMRPENVTFHFPACDFDGNCALASTSMSLTAEESYCCNQNSKTCDLSKAECASGNECVLSFLGKLAAPVAAVAFVALSVEISAVVFAFVIRKGGEKSYRTSGSGS</sequence>
<dbReference type="Pfam" id="PF00335">
    <property type="entry name" value="Tetraspanin"/>
    <property type="match status" value="1"/>
</dbReference>
<keyword evidence="4 5" id="KW-0472">Membrane</keyword>
<dbReference type="AlphaFoldDB" id="A0A6T7YF34"/>
<evidence type="ECO:0000313" key="6">
    <source>
        <dbReference type="EMBL" id="CAD8636281.1"/>
    </source>
</evidence>
<feature type="transmembrane region" description="Helical" evidence="5">
    <location>
        <begin position="114"/>
        <end position="139"/>
    </location>
</feature>
<evidence type="ECO:0008006" key="8">
    <source>
        <dbReference type="Google" id="ProtNLM"/>
    </source>
</evidence>
<evidence type="ECO:0000256" key="4">
    <source>
        <dbReference type="ARBA" id="ARBA00023136"/>
    </source>
</evidence>
<proteinExistence type="predicted"/>
<protein>
    <recommendedName>
        <fullName evidence="8">Tetraspanin</fullName>
    </recommendedName>
</protein>
<dbReference type="InterPro" id="IPR018499">
    <property type="entry name" value="Tetraspanin/Peripherin"/>
</dbReference>
<dbReference type="EMBL" id="HBEZ01025282">
    <property type="protein sequence ID" value="CAD8636281.1"/>
    <property type="molecule type" value="Transcribed_RNA"/>
</dbReference>
<evidence type="ECO:0000256" key="3">
    <source>
        <dbReference type="ARBA" id="ARBA00022989"/>
    </source>
</evidence>
<feature type="transmembrane region" description="Helical" evidence="5">
    <location>
        <begin position="81"/>
        <end position="107"/>
    </location>
</feature>
<evidence type="ECO:0000256" key="5">
    <source>
        <dbReference type="SAM" id="Phobius"/>
    </source>
</evidence>
<keyword evidence="2 5" id="KW-0812">Transmembrane</keyword>
<evidence type="ECO:0000256" key="1">
    <source>
        <dbReference type="ARBA" id="ARBA00004141"/>
    </source>
</evidence>
<keyword evidence="3 5" id="KW-1133">Transmembrane helix</keyword>
<dbReference type="EMBL" id="HBEZ01025283">
    <property type="protein sequence ID" value="CAD8636282.1"/>
    <property type="molecule type" value="Transcribed_RNA"/>
</dbReference>
<name>A0A6T7YF34_9CRYP</name>
<comment type="subcellular location">
    <subcellularLocation>
        <location evidence="1">Membrane</location>
        <topology evidence="1">Multi-pass membrane protein</topology>
    </subcellularLocation>
</comment>
<evidence type="ECO:0000256" key="2">
    <source>
        <dbReference type="ARBA" id="ARBA00022692"/>
    </source>
</evidence>
<dbReference type="GO" id="GO:0016020">
    <property type="term" value="C:membrane"/>
    <property type="evidence" value="ECO:0007669"/>
    <property type="project" value="UniProtKB-SubCell"/>
</dbReference>
<gene>
    <name evidence="6" type="ORF">CCUR1050_LOCUS13963</name>
    <name evidence="7" type="ORF">CCUR1050_LOCUS13964</name>
</gene>
<evidence type="ECO:0000313" key="7">
    <source>
        <dbReference type="EMBL" id="CAD8636282.1"/>
    </source>
</evidence>
<reference evidence="7" key="1">
    <citation type="submission" date="2021-01" db="EMBL/GenBank/DDBJ databases">
        <authorList>
            <person name="Corre E."/>
            <person name="Pelletier E."/>
            <person name="Niang G."/>
            <person name="Scheremetjew M."/>
            <person name="Finn R."/>
            <person name="Kale V."/>
            <person name="Holt S."/>
            <person name="Cochrane G."/>
            <person name="Meng A."/>
            <person name="Brown T."/>
            <person name="Cohen L."/>
        </authorList>
    </citation>
    <scope>NUCLEOTIDE SEQUENCE</scope>
    <source>
        <strain evidence="7">CCAP979/52</strain>
    </source>
</reference>